<gene>
    <name evidence="1" type="ORF">AR543_16040</name>
</gene>
<organism evidence="1 2">
    <name type="scientific">Paenibacillus bovis</name>
    <dbReference type="NCBI Taxonomy" id="1616788"/>
    <lineage>
        <taxon>Bacteria</taxon>
        <taxon>Bacillati</taxon>
        <taxon>Bacillota</taxon>
        <taxon>Bacilli</taxon>
        <taxon>Bacillales</taxon>
        <taxon>Paenibacillaceae</taxon>
        <taxon>Paenibacillus</taxon>
    </lineage>
</organism>
<evidence type="ECO:0000313" key="1">
    <source>
        <dbReference type="EMBL" id="ANF97363.1"/>
    </source>
</evidence>
<dbReference type="EMBL" id="CP013023">
    <property type="protein sequence ID" value="ANF97363.1"/>
    <property type="molecule type" value="Genomic_DNA"/>
</dbReference>
<dbReference type="KEGG" id="pbv:AR543_16040"/>
<dbReference type="RefSeq" id="WP_060535474.1">
    <property type="nucleotide sequence ID" value="NZ_CP013023.1"/>
</dbReference>
<dbReference type="AlphaFoldDB" id="A0A172ZIJ7"/>
<protein>
    <submittedName>
        <fullName evidence="1">Uncharacterized protein</fullName>
    </submittedName>
</protein>
<accession>A0A172ZIJ7</accession>
<reference evidence="1 2" key="2">
    <citation type="journal article" date="2016" name="Int. J. Syst. Evol. Microbiol.">
        <title>Paenibacillus bovis sp. nov., isolated from raw yak (Bos grunniens) milk.</title>
        <authorList>
            <person name="Gao C."/>
            <person name="Han J."/>
            <person name="Liu Z."/>
            <person name="Xu X."/>
            <person name="Hang F."/>
            <person name="Wu Z."/>
        </authorList>
    </citation>
    <scope>NUCLEOTIDE SEQUENCE [LARGE SCALE GENOMIC DNA]</scope>
    <source>
        <strain evidence="1 2">BD3526</strain>
    </source>
</reference>
<dbReference type="OrthoDB" id="2695569at2"/>
<sequence length="260" mass="30309">MTDPATLTDDNAVIRDYQLEDWLRRTYTTEIRTERTPRHRQQKPNWKQQAQYAVGHAINRYYSLQPELREIAHMGELLDYRWPRRPQYFESEQHYWDLKDLLTQRLTEMLPLNHSAAHPVILYEQHQVMVPELGTELSLILQAAWQVPWTTAQPDAEPSGHKSLIVQKFFLEHEPQLAEAFIHLSSVFCQAAFGVMPERIELFNLMEGTVRQHVPHADQYRASIDYLHLLRHAVPGGNRSCTSCGTNAGMAYLAPHWSLM</sequence>
<dbReference type="STRING" id="1616788.AR543_16040"/>
<evidence type="ECO:0000313" key="2">
    <source>
        <dbReference type="Proteomes" id="UP000078148"/>
    </source>
</evidence>
<reference evidence="2" key="1">
    <citation type="submission" date="2015-10" db="EMBL/GenBank/DDBJ databases">
        <title>Genome of Paenibacillus bovis sp. nov.</title>
        <authorList>
            <person name="Wu Z."/>
            <person name="Gao C."/>
            <person name="Liu Z."/>
            <person name="Zheng H."/>
        </authorList>
    </citation>
    <scope>NUCLEOTIDE SEQUENCE [LARGE SCALE GENOMIC DNA]</scope>
    <source>
        <strain evidence="2">BD3526</strain>
    </source>
</reference>
<name>A0A172ZIJ7_9BACL</name>
<proteinExistence type="predicted"/>
<dbReference type="Proteomes" id="UP000078148">
    <property type="component" value="Chromosome"/>
</dbReference>
<keyword evidence="2" id="KW-1185">Reference proteome</keyword>